<feature type="region of interest" description="Disordered" evidence="1">
    <location>
        <begin position="1368"/>
        <end position="1400"/>
    </location>
</feature>
<dbReference type="GO" id="GO:0051015">
    <property type="term" value="F:actin filament binding"/>
    <property type="evidence" value="ECO:0007669"/>
    <property type="project" value="TreeGrafter"/>
</dbReference>
<dbReference type="Gene3D" id="1.25.10.10">
    <property type="entry name" value="Leucine-rich Repeat Variant"/>
    <property type="match status" value="2"/>
</dbReference>
<dbReference type="PROSITE" id="PS51444">
    <property type="entry name" value="FH2"/>
    <property type="match status" value="1"/>
</dbReference>
<feature type="compositionally biased region" description="Polar residues" evidence="1">
    <location>
        <begin position="1215"/>
        <end position="1228"/>
    </location>
</feature>
<feature type="region of interest" description="Disordered" evidence="1">
    <location>
        <begin position="1"/>
        <end position="42"/>
    </location>
</feature>
<name>A0A3M6TNX3_POCDA</name>
<dbReference type="InterPro" id="IPR042201">
    <property type="entry name" value="FH2_Formin_sf"/>
</dbReference>
<organism evidence="3 4">
    <name type="scientific">Pocillopora damicornis</name>
    <name type="common">Cauliflower coral</name>
    <name type="synonym">Millepora damicornis</name>
    <dbReference type="NCBI Taxonomy" id="46731"/>
    <lineage>
        <taxon>Eukaryota</taxon>
        <taxon>Metazoa</taxon>
        <taxon>Cnidaria</taxon>
        <taxon>Anthozoa</taxon>
        <taxon>Hexacorallia</taxon>
        <taxon>Scleractinia</taxon>
        <taxon>Astrocoeniina</taxon>
        <taxon>Pocilloporidae</taxon>
        <taxon>Pocillopora</taxon>
    </lineage>
</organism>
<feature type="compositionally biased region" description="Basic and acidic residues" evidence="1">
    <location>
        <begin position="495"/>
        <end position="552"/>
    </location>
</feature>
<feature type="region of interest" description="Disordered" evidence="1">
    <location>
        <begin position="760"/>
        <end position="806"/>
    </location>
</feature>
<dbReference type="SUPFAM" id="SSF48371">
    <property type="entry name" value="ARM repeat"/>
    <property type="match status" value="1"/>
</dbReference>
<dbReference type="Gene3D" id="1.20.58.2220">
    <property type="entry name" value="Formin, FH2 domain"/>
    <property type="match status" value="1"/>
</dbReference>
<dbReference type="GO" id="GO:0005737">
    <property type="term" value="C:cytoplasm"/>
    <property type="evidence" value="ECO:0007669"/>
    <property type="project" value="TreeGrafter"/>
</dbReference>
<feature type="compositionally biased region" description="Polar residues" evidence="1">
    <location>
        <begin position="600"/>
        <end position="610"/>
    </location>
</feature>
<feature type="region of interest" description="Disordered" evidence="1">
    <location>
        <begin position="1203"/>
        <end position="1228"/>
    </location>
</feature>
<feature type="compositionally biased region" description="Basic and acidic residues" evidence="1">
    <location>
        <begin position="635"/>
        <end position="649"/>
    </location>
</feature>
<dbReference type="SUPFAM" id="SSF101447">
    <property type="entry name" value="Formin homology 2 domain (FH2 domain)"/>
    <property type="match status" value="1"/>
</dbReference>
<reference evidence="3 4" key="1">
    <citation type="journal article" date="2018" name="Sci. Rep.">
        <title>Comparative analysis of the Pocillopora damicornis genome highlights role of immune system in coral evolution.</title>
        <authorList>
            <person name="Cunning R."/>
            <person name="Bay R.A."/>
            <person name="Gillette P."/>
            <person name="Baker A.C."/>
            <person name="Traylor-Knowles N."/>
        </authorList>
    </citation>
    <scope>NUCLEOTIDE SEQUENCE [LARGE SCALE GENOMIC DNA]</scope>
    <source>
        <strain evidence="3">RSMAS</strain>
        <tissue evidence="3">Whole animal</tissue>
    </source>
</reference>
<dbReference type="InterPro" id="IPR016024">
    <property type="entry name" value="ARM-type_fold"/>
</dbReference>
<feature type="compositionally biased region" description="Basic and acidic residues" evidence="1">
    <location>
        <begin position="438"/>
        <end position="458"/>
    </location>
</feature>
<feature type="compositionally biased region" description="Polar residues" evidence="1">
    <location>
        <begin position="572"/>
        <end position="586"/>
    </location>
</feature>
<protein>
    <recommendedName>
        <fullName evidence="2">FH2 domain-containing protein</fullName>
    </recommendedName>
</protein>
<dbReference type="Pfam" id="PF24959">
    <property type="entry name" value="FH3_FHOD1-3"/>
    <property type="match status" value="1"/>
</dbReference>
<evidence type="ECO:0000313" key="4">
    <source>
        <dbReference type="Proteomes" id="UP000275408"/>
    </source>
</evidence>
<evidence type="ECO:0000259" key="2">
    <source>
        <dbReference type="PROSITE" id="PS51444"/>
    </source>
</evidence>
<feature type="region of interest" description="Disordered" evidence="1">
    <location>
        <begin position="841"/>
        <end position="903"/>
    </location>
</feature>
<comment type="caution">
    <text evidence="3">The sequence shown here is derived from an EMBL/GenBank/DDBJ whole genome shotgun (WGS) entry which is preliminary data.</text>
</comment>
<feature type="domain" description="FH2" evidence="2">
    <location>
        <begin position="901"/>
        <end position="1334"/>
    </location>
</feature>
<evidence type="ECO:0000313" key="3">
    <source>
        <dbReference type="EMBL" id="RMX43059.1"/>
    </source>
</evidence>
<dbReference type="SMART" id="SM00498">
    <property type="entry name" value="FH2"/>
    <property type="match status" value="1"/>
</dbReference>
<dbReference type="GO" id="GO:0030866">
    <property type="term" value="P:cortical actin cytoskeleton organization"/>
    <property type="evidence" value="ECO:0007669"/>
    <property type="project" value="TreeGrafter"/>
</dbReference>
<feature type="region of interest" description="Disordered" evidence="1">
    <location>
        <begin position="363"/>
        <end position="660"/>
    </location>
</feature>
<dbReference type="InterPro" id="IPR041387">
    <property type="entry name" value="FHOD1_GBD_N"/>
</dbReference>
<feature type="compositionally biased region" description="Basic and acidic residues" evidence="1">
    <location>
        <begin position="18"/>
        <end position="35"/>
    </location>
</feature>
<feature type="compositionally biased region" description="Basic and acidic residues" evidence="1">
    <location>
        <begin position="766"/>
        <end position="806"/>
    </location>
</feature>
<feature type="compositionally biased region" description="Basic and acidic residues" evidence="1">
    <location>
        <begin position="561"/>
        <end position="571"/>
    </location>
</feature>
<feature type="compositionally biased region" description="Pro residues" evidence="1">
    <location>
        <begin position="867"/>
        <end position="897"/>
    </location>
</feature>
<dbReference type="InterPro" id="IPR015425">
    <property type="entry name" value="FH2_Formin"/>
</dbReference>
<dbReference type="GO" id="GO:0005856">
    <property type="term" value="C:cytoskeleton"/>
    <property type="evidence" value="ECO:0007669"/>
    <property type="project" value="TreeGrafter"/>
</dbReference>
<dbReference type="Proteomes" id="UP000275408">
    <property type="component" value="Unassembled WGS sequence"/>
</dbReference>
<feature type="region of interest" description="Disordered" evidence="1">
    <location>
        <begin position="673"/>
        <end position="713"/>
    </location>
</feature>
<dbReference type="Pfam" id="PF18382">
    <property type="entry name" value="Formin_GBD_N"/>
    <property type="match status" value="1"/>
</dbReference>
<feature type="compositionally biased region" description="Basic residues" evidence="1">
    <location>
        <begin position="1429"/>
        <end position="1447"/>
    </location>
</feature>
<evidence type="ECO:0000256" key="1">
    <source>
        <dbReference type="SAM" id="MobiDB-lite"/>
    </source>
</evidence>
<keyword evidence="4" id="KW-1185">Reference proteome</keyword>
<dbReference type="Pfam" id="PF02181">
    <property type="entry name" value="FH2"/>
    <property type="match status" value="1"/>
</dbReference>
<feature type="compositionally biased region" description="Basic and acidic residues" evidence="1">
    <location>
        <begin position="611"/>
        <end position="624"/>
    </location>
</feature>
<dbReference type="PANTHER" id="PTHR45920">
    <property type="entry name" value="FORMIN HOMOLOGY 2 DOMAIN CONTAINING, ISOFORM I"/>
    <property type="match status" value="1"/>
</dbReference>
<feature type="compositionally biased region" description="Low complexity" evidence="1">
    <location>
        <begin position="389"/>
        <end position="400"/>
    </location>
</feature>
<dbReference type="InterPro" id="IPR011989">
    <property type="entry name" value="ARM-like"/>
</dbReference>
<dbReference type="STRING" id="46731.A0A3M6TNX3"/>
<feature type="region of interest" description="Disordered" evidence="1">
    <location>
        <begin position="1420"/>
        <end position="1455"/>
    </location>
</feature>
<accession>A0A3M6TNX3</accession>
<proteinExistence type="predicted"/>
<dbReference type="PANTHER" id="PTHR45920:SF4">
    <property type="entry name" value="FORMIN HOMOLOGY 2 DOMAIN CONTAINING, ISOFORM I"/>
    <property type="match status" value="1"/>
</dbReference>
<dbReference type="OrthoDB" id="9806920at2759"/>
<gene>
    <name evidence="3" type="ORF">pdam_00015275</name>
</gene>
<dbReference type="InterPro" id="IPR056771">
    <property type="entry name" value="FH3_FHOD1-3-like"/>
</dbReference>
<dbReference type="EMBL" id="RCHS01003245">
    <property type="protein sequence ID" value="RMX43059.1"/>
    <property type="molecule type" value="Genomic_DNA"/>
</dbReference>
<feature type="region of interest" description="Disordered" evidence="1">
    <location>
        <begin position="308"/>
        <end position="341"/>
    </location>
</feature>
<sequence length="1480" mass="166264">MGDFKYNSRPLPNRRNLWSRDKTPPQRARDERELLSAHASNNSTESSVKMALTCKVQYLDDTDPFASTNFPEPTRPPTYTFHLNIPLFQQIGGLHRLLSAPHSIDDVALQLSHNGCYLDLESSLEEQADLLEGFLDSRKNTIILRTALSVRVHNCIAKLLAASGRELRRALFSLKQIFQDDKDLVHEFVNSDGLSALISVGQDADQNYQNYILRGVREWAEILGIMTDKETQGDEEVLIYAMTLINKVLYATPTQDGFYDITDALEEQGMEQIIKMHQKRNGTNIDLMEQFNIYETALRIEDGDEEFPAFGTSPSIRQRKRTTSYATGDRRRSRRHNSVSQIDVSSITKDNLLVPPRAKIREGSMHKVASAPNVGTAVKVEPPTLPVKTSASTTPSSSTESELDEKTKNRLERKQRRAARRAALGIAEPEPETSIPSRNDRGRQRSDSKNSANDRNHLEVSSPPSDRPRSPRSSPRSSPRPSPRNSPTLSRRRFKFEEPQIEEKPSYKSMGHREETLRAHEDLGRQPKAEASSHRKDFSEHKEEKSPYRKDLNVSVVSKKKTPDVKRDSSRESLTNNLDNNGSSDQRTSDESEDTDDKLGSSTDDLLNNNEHTETVTSSEDHINRRTSTSSSTNDGRRPSVVDPEKRSSVCEGFPGFPNKKMMLSMLYGQKSIDDADRKSMDGTLSPGGDSVQERKQQLMSSGGNDEAGQRPTELLAVDNLVNEAVKRLSGCIEVDEENETPSSPPEGNFEGLVEKAKSGLTKQPTVDKPDPAAEEEARKQEELRKKQEEERKRQEEEAARKAAEEAAIQKELEWEKMIILKRKLIVNEFNFTELENDEDELLDSTSSQADETDAHPHRGVPMFGIPVPPPPFPGGPPPPPPPPGGAAPPPPPPGLPKAPVVNDANPKKKLVRLFWQEVKNSPLINGVNKTIWGSIDSVDVDTKKLEHLFENKTTAKVKKGEGEDKDKKKEIVVLEMKRSQAINIGLTKLPPIRALKQAILAMDSAVIDREGIDKLLQLQPTAEEKTKIQEAHMSNPDVPLGTAEQFLLTMSSINELAPRLHLWAFKLDYDQLEREVAEPLMDLKESVQELHNNDTFKHILATLLAIGNFLNGKKVKGFQLDYLAKVPEVKDTVHKQSLLYHLCCMVMDKFPNSTDFYSDLGALHRSSRVDFDVVMDNLKKLRENCKKSWEYLSIVAKHDSTKQLKSKRSGAEHNPQSCPQTGHQQISQDVVVPWTTVKRSEQDQGNMAWGVCVSLLSVICSHTARNLTANVDFGVLANEEFTSIVNVILFYQVNEFCKIISEFSLEYRTTRERVIQMKKKKENMRERSKTRGKLITETESYSVAAKVSAEENIEAFRKALISNGDETDNAREKLKSATLPGTRNRIKSAGPSRTNSGIQTLDEFQDDTTDEVINTLAKSATVPDSRTRQGRKRPRASNRKSARRTLKSGISPEDIEKLTKQNSLIGYFDARQAVQHKKS</sequence>